<evidence type="ECO:0000256" key="12">
    <source>
        <dbReference type="RuleBase" id="RU367138"/>
    </source>
</evidence>
<dbReference type="InterPro" id="IPR017852">
    <property type="entry name" value="GPI_EtnP_transferase_1_C"/>
</dbReference>
<feature type="transmembrane region" description="Helical" evidence="12">
    <location>
        <begin position="434"/>
        <end position="454"/>
    </location>
</feature>
<feature type="transmembrane region" description="Helical" evidence="12">
    <location>
        <begin position="630"/>
        <end position="646"/>
    </location>
</feature>
<feature type="transmembrane region" description="Helical" evidence="12">
    <location>
        <begin position="597"/>
        <end position="618"/>
    </location>
</feature>
<dbReference type="GO" id="GO:0051377">
    <property type="term" value="F:mannose-ethanolamine phosphotransferase activity"/>
    <property type="evidence" value="ECO:0007669"/>
    <property type="project" value="UniProtKB-UniRule"/>
</dbReference>
<protein>
    <recommendedName>
        <fullName evidence="4 12">GPI ethanolamine phosphate transferase 1</fullName>
        <ecNumber evidence="12">2.-.-.-</ecNumber>
    </recommendedName>
</protein>
<keyword evidence="5 12" id="KW-0337">GPI-anchor biosynthesis</keyword>
<feature type="transmembrane region" description="Helical" evidence="12">
    <location>
        <begin position="658"/>
        <end position="676"/>
    </location>
</feature>
<evidence type="ECO:0000256" key="8">
    <source>
        <dbReference type="ARBA" id="ARBA00022824"/>
    </source>
</evidence>
<comment type="similarity">
    <text evidence="3 12">Belongs to the PIGG/PIGN/PIGO family. PIGN subfamily.</text>
</comment>
<dbReference type="OrthoDB" id="2748310at2759"/>
<dbReference type="EMBL" id="OU895878">
    <property type="protein sequence ID" value="CAG9802616.1"/>
    <property type="molecule type" value="Genomic_DNA"/>
</dbReference>
<reference evidence="14" key="1">
    <citation type="submission" date="2022-01" db="EMBL/GenBank/DDBJ databases">
        <authorList>
            <person name="King R."/>
        </authorList>
    </citation>
    <scope>NUCLEOTIDE SEQUENCE</scope>
</reference>
<evidence type="ECO:0000256" key="5">
    <source>
        <dbReference type="ARBA" id="ARBA00022502"/>
    </source>
</evidence>
<name>A0A9N9WNH7_9DIPT</name>
<feature type="transmembrane region" description="Helical" evidence="12">
    <location>
        <begin position="825"/>
        <end position="844"/>
    </location>
</feature>
<dbReference type="Pfam" id="PF01663">
    <property type="entry name" value="Phosphodiest"/>
    <property type="match status" value="1"/>
</dbReference>
<evidence type="ECO:0000256" key="9">
    <source>
        <dbReference type="ARBA" id="ARBA00022989"/>
    </source>
</evidence>
<comment type="subcellular location">
    <subcellularLocation>
        <location evidence="1 12">Endoplasmic reticulum membrane</location>
        <topology evidence="1 12">Multi-pass membrane protein</topology>
    </subcellularLocation>
</comment>
<feature type="transmembrane region" description="Helical" evidence="12">
    <location>
        <begin position="489"/>
        <end position="508"/>
    </location>
</feature>
<feature type="transmembrane region" description="Helical" evidence="12">
    <location>
        <begin position="749"/>
        <end position="772"/>
    </location>
</feature>
<dbReference type="InterPro" id="IPR037671">
    <property type="entry name" value="PIGN_N"/>
</dbReference>
<keyword evidence="15" id="KW-1185">Reference proteome</keyword>
<feature type="transmembrane region" description="Helical" evidence="12">
    <location>
        <begin position="520"/>
        <end position="539"/>
    </location>
</feature>
<evidence type="ECO:0000256" key="2">
    <source>
        <dbReference type="ARBA" id="ARBA00004687"/>
    </source>
</evidence>
<dbReference type="Proteomes" id="UP001153620">
    <property type="component" value="Chromosome 2"/>
</dbReference>
<comment type="pathway">
    <text evidence="2 12">Glycolipid biosynthesis; glycosylphosphatidylinositol-anchor biosynthesis.</text>
</comment>
<evidence type="ECO:0000256" key="3">
    <source>
        <dbReference type="ARBA" id="ARBA00008400"/>
    </source>
</evidence>
<evidence type="ECO:0000256" key="7">
    <source>
        <dbReference type="ARBA" id="ARBA00022692"/>
    </source>
</evidence>
<keyword evidence="9 12" id="KW-1133">Transmembrane helix</keyword>
<comment type="function">
    <text evidence="12">Ethanolamine phosphate transferase involved in glycosylphosphatidylinositol-anchor biosynthesis. Transfers ethanolamine phosphate to the first alpha-1,4-linked mannose of the glycosylphosphatidylinositol precursor of GPI-anchor.</text>
</comment>
<dbReference type="AlphaFoldDB" id="A0A9N9WNH7"/>
<accession>A0A9N9WNH7</accession>
<evidence type="ECO:0000256" key="4">
    <source>
        <dbReference type="ARBA" id="ARBA00020831"/>
    </source>
</evidence>
<evidence type="ECO:0000256" key="10">
    <source>
        <dbReference type="ARBA" id="ARBA00023136"/>
    </source>
</evidence>
<dbReference type="InterPro" id="IPR007070">
    <property type="entry name" value="GPI_EtnP_transferase_1"/>
</dbReference>
<evidence type="ECO:0000256" key="6">
    <source>
        <dbReference type="ARBA" id="ARBA00022679"/>
    </source>
</evidence>
<proteinExistence type="inferred from homology"/>
<feature type="transmembrane region" description="Helical" evidence="12">
    <location>
        <begin position="5"/>
        <end position="24"/>
    </location>
</feature>
<evidence type="ECO:0000313" key="14">
    <source>
        <dbReference type="EMBL" id="CAG9802616.1"/>
    </source>
</evidence>
<dbReference type="PANTHER" id="PTHR12250:SF0">
    <property type="entry name" value="GPI ETHANOLAMINE PHOSPHATE TRANSFERASE 1"/>
    <property type="match status" value="1"/>
</dbReference>
<dbReference type="GO" id="GO:0005789">
    <property type="term" value="C:endoplasmic reticulum membrane"/>
    <property type="evidence" value="ECO:0007669"/>
    <property type="project" value="UniProtKB-SubCell"/>
</dbReference>
<evidence type="ECO:0000259" key="13">
    <source>
        <dbReference type="Pfam" id="PF04987"/>
    </source>
</evidence>
<evidence type="ECO:0000313" key="15">
    <source>
        <dbReference type="Proteomes" id="UP001153620"/>
    </source>
</evidence>
<keyword evidence="6 12" id="KW-0808">Transferase</keyword>
<keyword evidence="11" id="KW-0325">Glycoprotein</keyword>
<evidence type="ECO:0000256" key="1">
    <source>
        <dbReference type="ARBA" id="ARBA00004477"/>
    </source>
</evidence>
<dbReference type="CDD" id="cd16020">
    <property type="entry name" value="GPI_EPT_1"/>
    <property type="match status" value="1"/>
</dbReference>
<dbReference type="PANTHER" id="PTHR12250">
    <property type="entry name" value="PHOSPHATIDYLINOSITOL GLYCAN, CLASS N"/>
    <property type="match status" value="1"/>
</dbReference>
<dbReference type="GO" id="GO:0006506">
    <property type="term" value="P:GPI anchor biosynthetic process"/>
    <property type="evidence" value="ECO:0007669"/>
    <property type="project" value="UniProtKB-KW"/>
</dbReference>
<feature type="transmembrane region" description="Helical" evidence="12">
    <location>
        <begin position="545"/>
        <end position="562"/>
    </location>
</feature>
<feature type="transmembrane region" description="Helical" evidence="12">
    <location>
        <begin position="466"/>
        <end position="483"/>
    </location>
</feature>
<feature type="transmembrane region" description="Helical" evidence="12">
    <location>
        <begin position="778"/>
        <end position="798"/>
    </location>
</feature>
<dbReference type="Gene3D" id="3.40.720.10">
    <property type="entry name" value="Alkaline Phosphatase, subunit A"/>
    <property type="match status" value="2"/>
</dbReference>
<dbReference type="InterPro" id="IPR002591">
    <property type="entry name" value="Phosphodiest/P_Trfase"/>
</dbReference>
<dbReference type="SUPFAM" id="SSF53649">
    <property type="entry name" value="Alkaline phosphatase-like"/>
    <property type="match status" value="1"/>
</dbReference>
<keyword evidence="10 12" id="KW-0472">Membrane</keyword>
<sequence>MKLLIVCAVLIHILFLLSVFYIYFRSIIVQGLHPLKDLDNPPAKRLVLIVSDGLRAESFFHQNCDRTPFIKNVLLKRGIIGISHTHVPTESRPGHVALIAGVYEDPSALFKGWKENAVEFDSVFNRSRKTYAWGSPDIVPIFSKGTNRVVADCYESKDEEFSESAQTQHLDKWVFDKVKEFLNDNDKIKEIKEQDKIVFFLHLLGMDTSGHIHKPHSERYTENLKFVDAGIGEIIKLFEEKFDDNNTAFIFTSDHGMTNRGSHGAGHKHETETPFLAFGRGINYWKFAKEDFMTRKFVSIDGIEIPRYDIQQADAAPLMSTLIGCAVPKNNFGKLPYMYPNVSKTYLANAFSNNAYQLHSMYQKLHQQSLKKTFHFSFNVRERKIEDEINFLDEQIRLSFTLKDYDDIIVKTHEMIKLIYEAIDFYQMYYKNDLLVSLTLTMSGWIVLLYQYVIKGSLNVKIKTNVLQYGVTLAVLVIAYNLLQHSPLIVIGYFLLPIVVWMFVFSNNEDKILQNFVTNQNNIFIAVICIIFAELLVYSFFERKILSLILLIYSGTITAYAIRKKLKPKLKTLKYFSSAVCLGIFPLLKVVDKENKNSILLALGTIFWIFRSMDYVYLKRSSRISIVQTLLLFSGGLFILYLIFYLEAGNALLPIQQIISWMLLLSPILIIFGPLNMEIKLKLVGNGFSVCYILMSTSYEPLFLISYFVHLYSWVEMELILFRRMKQVKDFSFEKLPDSRRREVDFNDIRCILVFMLYLLISFFGTGNMATISSFDPNWVRCLVVVFSPFLMMALILFKLSIPINLLSCCYRAINLSLRVDTKKVFILMLMICDVMCLNFLFLVKNKGSWLDIGASLSHFIIMESTVLILILFYGLAQFLTSFQIIQPQSCKLE</sequence>
<dbReference type="InterPro" id="IPR017850">
    <property type="entry name" value="Alkaline_phosphatase_core_sf"/>
</dbReference>
<evidence type="ECO:0000256" key="11">
    <source>
        <dbReference type="ARBA" id="ARBA00023180"/>
    </source>
</evidence>
<organism evidence="14 15">
    <name type="scientific">Chironomus riparius</name>
    <dbReference type="NCBI Taxonomy" id="315576"/>
    <lineage>
        <taxon>Eukaryota</taxon>
        <taxon>Metazoa</taxon>
        <taxon>Ecdysozoa</taxon>
        <taxon>Arthropoda</taxon>
        <taxon>Hexapoda</taxon>
        <taxon>Insecta</taxon>
        <taxon>Pterygota</taxon>
        <taxon>Neoptera</taxon>
        <taxon>Endopterygota</taxon>
        <taxon>Diptera</taxon>
        <taxon>Nematocera</taxon>
        <taxon>Chironomoidea</taxon>
        <taxon>Chironomidae</taxon>
        <taxon>Chironominae</taxon>
        <taxon>Chironomus</taxon>
    </lineage>
</organism>
<reference evidence="14" key="2">
    <citation type="submission" date="2022-10" db="EMBL/GenBank/DDBJ databases">
        <authorList>
            <consortium name="ENA_rothamsted_submissions"/>
            <consortium name="culmorum"/>
            <person name="King R."/>
        </authorList>
    </citation>
    <scope>NUCLEOTIDE SEQUENCE</scope>
</reference>
<feature type="transmembrane region" description="Helical" evidence="12">
    <location>
        <begin position="856"/>
        <end position="877"/>
    </location>
</feature>
<dbReference type="EC" id="2.-.-.-" evidence="12"/>
<gene>
    <name evidence="14" type="ORF">CHIRRI_LOCUS5522</name>
</gene>
<keyword evidence="7 12" id="KW-0812">Transmembrane</keyword>
<dbReference type="Pfam" id="PF04987">
    <property type="entry name" value="PigN"/>
    <property type="match status" value="1"/>
</dbReference>
<feature type="domain" description="GPI ethanolamine phosphate transferase 1 C-terminal" evidence="13">
    <location>
        <begin position="421"/>
        <end position="849"/>
    </location>
</feature>
<keyword evidence="8 12" id="KW-0256">Endoplasmic reticulum</keyword>